<gene>
    <name evidence="1" type="ORF">A2855_01210</name>
</gene>
<dbReference type="Gene3D" id="2.40.30.100">
    <property type="entry name" value="AF2212/PG0164-like"/>
    <property type="match status" value="1"/>
</dbReference>
<dbReference type="STRING" id="1798647.A2855_01210"/>
<dbReference type="Pfam" id="PF08922">
    <property type="entry name" value="DUF1905"/>
    <property type="match status" value="1"/>
</dbReference>
<dbReference type="AlphaFoldDB" id="A0A1G2CB84"/>
<evidence type="ECO:0008006" key="3">
    <source>
        <dbReference type="Google" id="ProtNLM"/>
    </source>
</evidence>
<protein>
    <recommendedName>
        <fullName evidence="3">DUF1905 domain-containing protein</fullName>
    </recommendedName>
</protein>
<reference evidence="1 2" key="1">
    <citation type="journal article" date="2016" name="Nat. Commun.">
        <title>Thousands of microbial genomes shed light on interconnected biogeochemical processes in an aquifer system.</title>
        <authorList>
            <person name="Anantharaman K."/>
            <person name="Brown C.T."/>
            <person name="Hug L.A."/>
            <person name="Sharon I."/>
            <person name="Castelle C.J."/>
            <person name="Probst A.J."/>
            <person name="Thomas B.C."/>
            <person name="Singh A."/>
            <person name="Wilkins M.J."/>
            <person name="Karaoz U."/>
            <person name="Brodie E.L."/>
            <person name="Williams K.H."/>
            <person name="Hubbard S.S."/>
            <person name="Banfield J.F."/>
        </authorList>
    </citation>
    <scope>NUCLEOTIDE SEQUENCE [LARGE SCALE GENOMIC DNA]</scope>
</reference>
<dbReference type="SUPFAM" id="SSF141694">
    <property type="entry name" value="AF2212/PG0164-like"/>
    <property type="match status" value="1"/>
</dbReference>
<accession>A0A1G2CB84</accession>
<dbReference type="EMBL" id="MHKX01000004">
    <property type="protein sequence ID" value="OGY98632.1"/>
    <property type="molecule type" value="Genomic_DNA"/>
</dbReference>
<dbReference type="InterPro" id="IPR015018">
    <property type="entry name" value="DUF1905"/>
</dbReference>
<organism evidence="1 2">
    <name type="scientific">Candidatus Liptonbacteria bacterium RIFCSPHIGHO2_01_FULL_57_28</name>
    <dbReference type="NCBI Taxonomy" id="1798647"/>
    <lineage>
        <taxon>Bacteria</taxon>
        <taxon>Candidatus Liptoniibacteriota</taxon>
    </lineage>
</organism>
<evidence type="ECO:0000313" key="1">
    <source>
        <dbReference type="EMBL" id="OGY98632.1"/>
    </source>
</evidence>
<evidence type="ECO:0000313" key="2">
    <source>
        <dbReference type="Proteomes" id="UP000179059"/>
    </source>
</evidence>
<comment type="caution">
    <text evidence="1">The sequence shown here is derived from an EMBL/GenBank/DDBJ whole genome shotgun (WGS) entry which is preliminary data.</text>
</comment>
<proteinExistence type="predicted"/>
<name>A0A1G2CB84_9BACT</name>
<dbReference type="Proteomes" id="UP000179059">
    <property type="component" value="Unassembled WGS sequence"/>
</dbReference>
<sequence>MPKHVYKMKTSVWLYPDMAGWHFLTVPKTKSAEIKARFGAKAKGWGSLPVNVTIGASKWKTSIFPDKKAGAYLLPLKAGVRKKEEIAAGDAISVSLEILA</sequence>
<dbReference type="InterPro" id="IPR037079">
    <property type="entry name" value="AF2212/PG0164-like_sf"/>
</dbReference>